<accession>A0A453AS17</accession>
<dbReference type="Gramene" id="AET2Gv20245100.5">
    <property type="protein sequence ID" value="AET2Gv20245100.5"/>
    <property type="gene ID" value="AET2Gv20245100"/>
</dbReference>
<proteinExistence type="predicted"/>
<organism evidence="1 2">
    <name type="scientific">Aegilops tauschii subsp. strangulata</name>
    <name type="common">Goatgrass</name>
    <dbReference type="NCBI Taxonomy" id="200361"/>
    <lineage>
        <taxon>Eukaryota</taxon>
        <taxon>Viridiplantae</taxon>
        <taxon>Streptophyta</taxon>
        <taxon>Embryophyta</taxon>
        <taxon>Tracheophyta</taxon>
        <taxon>Spermatophyta</taxon>
        <taxon>Magnoliopsida</taxon>
        <taxon>Liliopsida</taxon>
        <taxon>Poales</taxon>
        <taxon>Poaceae</taxon>
        <taxon>BOP clade</taxon>
        <taxon>Pooideae</taxon>
        <taxon>Triticodae</taxon>
        <taxon>Triticeae</taxon>
        <taxon>Triticinae</taxon>
        <taxon>Aegilops</taxon>
    </lineage>
</organism>
<evidence type="ECO:0000313" key="1">
    <source>
        <dbReference type="EnsemblPlants" id="AET2Gv20245100.5"/>
    </source>
</evidence>
<dbReference type="AlphaFoldDB" id="A0A453AS17"/>
<reference evidence="1" key="5">
    <citation type="journal article" date="2021" name="G3 (Bethesda)">
        <title>Aegilops tauschii genome assembly Aet v5.0 features greater sequence contiguity and improved annotation.</title>
        <authorList>
            <person name="Wang L."/>
            <person name="Zhu T."/>
            <person name="Rodriguez J.C."/>
            <person name="Deal K.R."/>
            <person name="Dubcovsky J."/>
            <person name="McGuire P.E."/>
            <person name="Lux T."/>
            <person name="Spannagl M."/>
            <person name="Mayer K.F.X."/>
            <person name="Baldrich P."/>
            <person name="Meyers B.C."/>
            <person name="Huo N."/>
            <person name="Gu Y.Q."/>
            <person name="Zhou H."/>
            <person name="Devos K.M."/>
            <person name="Bennetzen J.L."/>
            <person name="Unver T."/>
            <person name="Budak H."/>
            <person name="Gulick P.J."/>
            <person name="Galiba G."/>
            <person name="Kalapos B."/>
            <person name="Nelson D.R."/>
            <person name="Li P."/>
            <person name="You F.M."/>
            <person name="Luo M.C."/>
            <person name="Dvorak J."/>
        </authorList>
    </citation>
    <scope>NUCLEOTIDE SEQUENCE [LARGE SCALE GENOMIC DNA]</scope>
    <source>
        <strain evidence="1">cv. AL8/78</strain>
    </source>
</reference>
<reference evidence="2" key="2">
    <citation type="journal article" date="2017" name="Nat. Plants">
        <title>The Aegilops tauschii genome reveals multiple impacts of transposons.</title>
        <authorList>
            <person name="Zhao G."/>
            <person name="Zou C."/>
            <person name="Li K."/>
            <person name="Wang K."/>
            <person name="Li T."/>
            <person name="Gao L."/>
            <person name="Zhang X."/>
            <person name="Wang H."/>
            <person name="Yang Z."/>
            <person name="Liu X."/>
            <person name="Jiang W."/>
            <person name="Mao L."/>
            <person name="Kong X."/>
            <person name="Jiao Y."/>
            <person name="Jia J."/>
        </authorList>
    </citation>
    <scope>NUCLEOTIDE SEQUENCE [LARGE SCALE GENOMIC DNA]</scope>
    <source>
        <strain evidence="2">cv. AL8/78</strain>
    </source>
</reference>
<name>A0A453AS17_AEGTS</name>
<evidence type="ECO:0000313" key="2">
    <source>
        <dbReference type="Proteomes" id="UP000015105"/>
    </source>
</evidence>
<reference evidence="2" key="1">
    <citation type="journal article" date="2014" name="Science">
        <title>Ancient hybridizations among the ancestral genomes of bread wheat.</title>
        <authorList>
            <consortium name="International Wheat Genome Sequencing Consortium,"/>
            <person name="Marcussen T."/>
            <person name="Sandve S.R."/>
            <person name="Heier L."/>
            <person name="Spannagl M."/>
            <person name="Pfeifer M."/>
            <person name="Jakobsen K.S."/>
            <person name="Wulff B.B."/>
            <person name="Steuernagel B."/>
            <person name="Mayer K.F."/>
            <person name="Olsen O.A."/>
        </authorList>
    </citation>
    <scope>NUCLEOTIDE SEQUENCE [LARGE SCALE GENOMIC DNA]</scope>
    <source>
        <strain evidence="2">cv. AL8/78</strain>
    </source>
</reference>
<dbReference type="EnsemblPlants" id="AET2Gv20245100.5">
    <property type="protein sequence ID" value="AET2Gv20245100.5"/>
    <property type="gene ID" value="AET2Gv20245100"/>
</dbReference>
<protein>
    <submittedName>
        <fullName evidence="1">Uncharacterized protein</fullName>
    </submittedName>
</protein>
<dbReference type="Proteomes" id="UP000015105">
    <property type="component" value="Chromosome 2D"/>
</dbReference>
<reference evidence="1" key="3">
    <citation type="journal article" date="2017" name="Nature">
        <title>Genome sequence of the progenitor of the wheat D genome Aegilops tauschii.</title>
        <authorList>
            <person name="Luo M.C."/>
            <person name="Gu Y.Q."/>
            <person name="Puiu D."/>
            <person name="Wang H."/>
            <person name="Twardziok S.O."/>
            <person name="Deal K.R."/>
            <person name="Huo N."/>
            <person name="Zhu T."/>
            <person name="Wang L."/>
            <person name="Wang Y."/>
            <person name="McGuire P.E."/>
            <person name="Liu S."/>
            <person name="Long H."/>
            <person name="Ramasamy R.K."/>
            <person name="Rodriguez J.C."/>
            <person name="Van S.L."/>
            <person name="Yuan L."/>
            <person name="Wang Z."/>
            <person name="Xia Z."/>
            <person name="Xiao L."/>
            <person name="Anderson O.D."/>
            <person name="Ouyang S."/>
            <person name="Liang Y."/>
            <person name="Zimin A.V."/>
            <person name="Pertea G."/>
            <person name="Qi P."/>
            <person name="Bennetzen J.L."/>
            <person name="Dai X."/>
            <person name="Dawson M.W."/>
            <person name="Muller H.G."/>
            <person name="Kugler K."/>
            <person name="Rivarola-Duarte L."/>
            <person name="Spannagl M."/>
            <person name="Mayer K.F.X."/>
            <person name="Lu F.H."/>
            <person name="Bevan M.W."/>
            <person name="Leroy P."/>
            <person name="Li P."/>
            <person name="You F.M."/>
            <person name="Sun Q."/>
            <person name="Liu Z."/>
            <person name="Lyons E."/>
            <person name="Wicker T."/>
            <person name="Salzberg S.L."/>
            <person name="Devos K.M."/>
            <person name="Dvorak J."/>
        </authorList>
    </citation>
    <scope>NUCLEOTIDE SEQUENCE [LARGE SCALE GENOMIC DNA]</scope>
    <source>
        <strain evidence="1">cv. AL8/78</strain>
    </source>
</reference>
<sequence>TTSATGSAVFKLAAGPRFASLLQSIIPSPKVINPSRTRLPPPQLLLSSAHRIAPGVT</sequence>
<reference evidence="1" key="4">
    <citation type="submission" date="2019-03" db="UniProtKB">
        <authorList>
            <consortium name="EnsemblPlants"/>
        </authorList>
    </citation>
    <scope>IDENTIFICATION</scope>
</reference>
<keyword evidence="2" id="KW-1185">Reference proteome</keyword>